<dbReference type="EMBL" id="MCBS01023828">
    <property type="protein sequence ID" value="RKF74697.1"/>
    <property type="molecule type" value="Genomic_DNA"/>
</dbReference>
<sequence length="59" mass="6993">MIRQNASIKIKNNVSKMKVDYIKKYNESPEARPFNNELNENNIFERKAKKTLYATIIEC</sequence>
<gene>
    <name evidence="1" type="ORF">GcM1_238105</name>
</gene>
<dbReference type="Proteomes" id="UP000285326">
    <property type="component" value="Unassembled WGS sequence"/>
</dbReference>
<proteinExistence type="predicted"/>
<evidence type="ECO:0000313" key="2">
    <source>
        <dbReference type="Proteomes" id="UP000285326"/>
    </source>
</evidence>
<comment type="caution">
    <text evidence="1">The sequence shown here is derived from an EMBL/GenBank/DDBJ whole genome shotgun (WGS) entry which is preliminary data.</text>
</comment>
<accession>A0A420IJJ7</accession>
<dbReference type="AlphaFoldDB" id="A0A420IJJ7"/>
<organism evidence="1 2">
    <name type="scientific">Golovinomyces cichoracearum</name>
    <dbReference type="NCBI Taxonomy" id="62708"/>
    <lineage>
        <taxon>Eukaryota</taxon>
        <taxon>Fungi</taxon>
        <taxon>Dikarya</taxon>
        <taxon>Ascomycota</taxon>
        <taxon>Pezizomycotina</taxon>
        <taxon>Leotiomycetes</taxon>
        <taxon>Erysiphales</taxon>
        <taxon>Erysiphaceae</taxon>
        <taxon>Golovinomyces</taxon>
    </lineage>
</organism>
<name>A0A420IJJ7_9PEZI</name>
<protein>
    <submittedName>
        <fullName evidence="1">Uncharacterized protein</fullName>
    </submittedName>
</protein>
<evidence type="ECO:0000313" key="1">
    <source>
        <dbReference type="EMBL" id="RKF74697.1"/>
    </source>
</evidence>
<reference evidence="1 2" key="1">
    <citation type="journal article" date="2018" name="BMC Genomics">
        <title>Comparative genome analyses reveal sequence features reflecting distinct modes of host-adaptation between dicot and monocot powdery mildew.</title>
        <authorList>
            <person name="Wu Y."/>
            <person name="Ma X."/>
            <person name="Pan Z."/>
            <person name="Kale S.D."/>
            <person name="Song Y."/>
            <person name="King H."/>
            <person name="Zhang Q."/>
            <person name="Presley C."/>
            <person name="Deng X."/>
            <person name="Wei C.I."/>
            <person name="Xiao S."/>
        </authorList>
    </citation>
    <scope>NUCLEOTIDE SEQUENCE [LARGE SCALE GENOMIC DNA]</scope>
    <source>
        <strain evidence="1">UMSG1</strain>
    </source>
</reference>